<feature type="region of interest" description="Disordered" evidence="1">
    <location>
        <begin position="71"/>
        <end position="98"/>
    </location>
</feature>
<dbReference type="Proteomes" id="UP001596113">
    <property type="component" value="Unassembled WGS sequence"/>
</dbReference>
<proteinExistence type="predicted"/>
<dbReference type="EMBL" id="JBHSMI010000006">
    <property type="protein sequence ID" value="MFC5401785.1"/>
    <property type="molecule type" value="Genomic_DNA"/>
</dbReference>
<comment type="caution">
    <text evidence="2">The sequence shown here is derived from an EMBL/GenBank/DDBJ whole genome shotgun (WGS) entry which is preliminary data.</text>
</comment>
<evidence type="ECO:0000313" key="3">
    <source>
        <dbReference type="Proteomes" id="UP001596113"/>
    </source>
</evidence>
<sequence>MGETSAPAASDPDLLKRSFSLAIGAAVAGSPDPRPLFAMGDAWTMGETSATAAGNLDLLKAIVQPGVVFSSRDRRRGRRQSGSAAAASQWATPGRWAGRPRRLPTIRICSKRSFSLAPGSAHAIGAAVAGSPDPQQLLAMGDAWTVGRDVRAGYW</sequence>
<dbReference type="RefSeq" id="WP_378129675.1">
    <property type="nucleotide sequence ID" value="NZ_JBHSMI010000006.1"/>
</dbReference>
<name>A0ABW0HKU7_9BACL</name>
<protein>
    <submittedName>
        <fullName evidence="2">Uncharacterized protein</fullName>
    </submittedName>
</protein>
<reference evidence="3" key="1">
    <citation type="journal article" date="2019" name="Int. J. Syst. Evol. Microbiol.">
        <title>The Global Catalogue of Microorganisms (GCM) 10K type strain sequencing project: providing services to taxonomists for standard genome sequencing and annotation.</title>
        <authorList>
            <consortium name="The Broad Institute Genomics Platform"/>
            <consortium name="The Broad Institute Genome Sequencing Center for Infectious Disease"/>
            <person name="Wu L."/>
            <person name="Ma J."/>
        </authorList>
    </citation>
    <scope>NUCLEOTIDE SEQUENCE [LARGE SCALE GENOMIC DNA]</scope>
    <source>
        <strain evidence="3">CGMCC 1.18575</strain>
    </source>
</reference>
<accession>A0ABW0HKU7</accession>
<evidence type="ECO:0000256" key="1">
    <source>
        <dbReference type="SAM" id="MobiDB-lite"/>
    </source>
</evidence>
<evidence type="ECO:0000313" key="2">
    <source>
        <dbReference type="EMBL" id="MFC5401785.1"/>
    </source>
</evidence>
<keyword evidence="3" id="KW-1185">Reference proteome</keyword>
<feature type="non-terminal residue" evidence="2">
    <location>
        <position position="155"/>
    </location>
</feature>
<feature type="compositionally biased region" description="Low complexity" evidence="1">
    <location>
        <begin position="80"/>
        <end position="91"/>
    </location>
</feature>
<gene>
    <name evidence="2" type="ORF">ACFPOF_03480</name>
</gene>
<organism evidence="2 3">
    <name type="scientific">Cohnella soli</name>
    <dbReference type="NCBI Taxonomy" id="425005"/>
    <lineage>
        <taxon>Bacteria</taxon>
        <taxon>Bacillati</taxon>
        <taxon>Bacillota</taxon>
        <taxon>Bacilli</taxon>
        <taxon>Bacillales</taxon>
        <taxon>Paenibacillaceae</taxon>
        <taxon>Cohnella</taxon>
    </lineage>
</organism>